<keyword evidence="5" id="KW-0472">Membrane</keyword>
<dbReference type="InterPro" id="IPR027417">
    <property type="entry name" value="P-loop_NTPase"/>
</dbReference>
<feature type="domain" description="AAA+ ATPase" evidence="6">
    <location>
        <begin position="318"/>
        <end position="457"/>
    </location>
</feature>
<dbReference type="GO" id="GO:0016887">
    <property type="term" value="F:ATP hydrolysis activity"/>
    <property type="evidence" value="ECO:0007669"/>
    <property type="project" value="InterPro"/>
</dbReference>
<evidence type="ECO:0008006" key="10">
    <source>
        <dbReference type="Google" id="ProtNLM"/>
    </source>
</evidence>
<dbReference type="GO" id="GO:0034605">
    <property type="term" value="P:cellular response to heat"/>
    <property type="evidence" value="ECO:0007669"/>
    <property type="project" value="TreeGrafter"/>
</dbReference>
<name>A0A1G2I0V3_9BACT</name>
<dbReference type="Gene3D" id="1.10.8.60">
    <property type="match status" value="2"/>
</dbReference>
<dbReference type="InterPro" id="IPR003593">
    <property type="entry name" value="AAA+_ATPase"/>
</dbReference>
<dbReference type="InterPro" id="IPR001270">
    <property type="entry name" value="ClpA/B"/>
</dbReference>
<dbReference type="EMBL" id="MHOT01000022">
    <property type="protein sequence ID" value="OGZ68434.1"/>
    <property type="molecule type" value="Genomic_DNA"/>
</dbReference>
<keyword evidence="2" id="KW-0547">Nucleotide-binding</keyword>
<dbReference type="Pfam" id="PF17871">
    <property type="entry name" value="AAA_lid_9"/>
    <property type="match status" value="1"/>
</dbReference>
<sequence length="879" mass="98224">MDTPFNFNIKNTLPLALHKQWSFPLFKYAGLISQLFLYLFTASLALGILSIFGLVREDTAVRVCAFLLLGCLVFFEIFLFVRLKITKAETPVPLARALANPKKYNLAEFLTLPVAGIIEKTIKKSNKKKTPGPSSGLLLYTLLLESKECQVLIFRLGLDVKKLQAELKNYLEKQQYDEEFNISISDDFKKAVLAAANAAAVWQGDHIGERELFLGLAAHDEFFKKVLSDHDLKLQDVENLTAWQGALEKKIAKNNEVWSRENLATLGSLGRDFASGFTVTLDAFSVDWRKVVSRDIFQEIVGHTKEVEEVEMALIESHDGNALIVGEHGVGRKSIVHALARRCWLGTGVAELKGKRVVELNMVALVSQIQGQEALEQTLDQILKEVLAAGNVILVVDQIDQFIGQQAPGIAQTNVSAMLGKYLAMPGFHFVGVTSFEDLHRHLEQNPSFLEMFKKIEVEEVSEFETIIILQNLVPALEKKHHILITYPAIREIINLTARYFPSTPFPKKAIDVLEESAVHLANLKDFSLGNRQLKLLAPTHVAKIISEKTKIPVGKMEFKEKSVLLDLENLIHQRIVNQEEAVKEIAIALRRSRSGLGSKKRPMGVFLFLGPTGVGKTETAKALAQIYFGQMAGHIDQKPQDQGAEKMIRLDMSEFQSVPDIVRLIGGVVPVEEQGLLTTPVRENPFSLVLLDEIEKAHPNILNLFLQVFDEGSITDGQGRKVVFTDTIIICTSNAGAELIFSQTEAGKTIEKDVILDTLFSQGVFKPEFVNRFDATVFFHPLTKDNLIDIAKLHLLGLQKNLKEKEIDFTITDTLKEKLVELSYRPEFGARQMRRVIQDKLESVIAEALLAGTITKGDVIEIHPDDFSIVKNQPVTPE</sequence>
<evidence type="ECO:0000256" key="1">
    <source>
        <dbReference type="ARBA" id="ARBA00022737"/>
    </source>
</evidence>
<dbReference type="STRING" id="1802207.A3D44_00635"/>
<dbReference type="Gene3D" id="3.40.50.300">
    <property type="entry name" value="P-loop containing nucleotide triphosphate hydrolases"/>
    <property type="match status" value="2"/>
</dbReference>
<dbReference type="Pfam" id="PF10431">
    <property type="entry name" value="ClpB_D2-small"/>
    <property type="match status" value="1"/>
</dbReference>
<keyword evidence="5" id="KW-1133">Transmembrane helix</keyword>
<proteinExistence type="predicted"/>
<reference evidence="8 9" key="1">
    <citation type="journal article" date="2016" name="Nat. Commun.">
        <title>Thousands of microbial genomes shed light on interconnected biogeochemical processes in an aquifer system.</title>
        <authorList>
            <person name="Anantharaman K."/>
            <person name="Brown C.T."/>
            <person name="Hug L.A."/>
            <person name="Sharon I."/>
            <person name="Castelle C.J."/>
            <person name="Probst A.J."/>
            <person name="Thomas B.C."/>
            <person name="Singh A."/>
            <person name="Wilkins M.J."/>
            <person name="Karaoz U."/>
            <person name="Brodie E.L."/>
            <person name="Williams K.H."/>
            <person name="Hubbard S.S."/>
            <person name="Banfield J.F."/>
        </authorList>
    </citation>
    <scope>NUCLEOTIDE SEQUENCE [LARGE SCALE GENOMIC DNA]</scope>
</reference>
<dbReference type="InterPro" id="IPR041546">
    <property type="entry name" value="ClpA/ClpB_AAA_lid"/>
</dbReference>
<dbReference type="PRINTS" id="PR00300">
    <property type="entry name" value="CLPPROTEASEA"/>
</dbReference>
<dbReference type="Gene3D" id="1.10.1780.10">
    <property type="entry name" value="Clp, N-terminal domain"/>
    <property type="match status" value="1"/>
</dbReference>
<comment type="caution">
    <text evidence="8">The sequence shown here is derived from an EMBL/GenBank/DDBJ whole genome shotgun (WGS) entry which is preliminary data.</text>
</comment>
<dbReference type="PANTHER" id="PTHR11638">
    <property type="entry name" value="ATP-DEPENDENT CLP PROTEASE"/>
    <property type="match status" value="1"/>
</dbReference>
<dbReference type="GO" id="GO:0005737">
    <property type="term" value="C:cytoplasm"/>
    <property type="evidence" value="ECO:0007669"/>
    <property type="project" value="TreeGrafter"/>
</dbReference>
<evidence type="ECO:0000256" key="5">
    <source>
        <dbReference type="SAM" id="Phobius"/>
    </source>
</evidence>
<accession>A0A1G2I0V3</accession>
<feature type="domain" description="Clp ATPase C-terminal" evidence="7">
    <location>
        <begin position="783"/>
        <end position="870"/>
    </location>
</feature>
<dbReference type="InterPro" id="IPR050130">
    <property type="entry name" value="ClpA_ClpB"/>
</dbReference>
<feature type="domain" description="AAA+ ATPase" evidence="6">
    <location>
        <begin position="603"/>
        <end position="761"/>
    </location>
</feature>
<feature type="transmembrane region" description="Helical" evidence="5">
    <location>
        <begin position="60"/>
        <end position="81"/>
    </location>
</feature>
<dbReference type="Pfam" id="PF07724">
    <property type="entry name" value="AAA_2"/>
    <property type="match status" value="1"/>
</dbReference>
<organism evidence="8 9">
    <name type="scientific">Candidatus Staskawiczbacteria bacterium RIFCSPHIGHO2_02_FULL_42_22</name>
    <dbReference type="NCBI Taxonomy" id="1802207"/>
    <lineage>
        <taxon>Bacteria</taxon>
        <taxon>Candidatus Staskawicziibacteriota</taxon>
    </lineage>
</organism>
<dbReference type="InterPro" id="IPR036628">
    <property type="entry name" value="Clp_N_dom_sf"/>
</dbReference>
<dbReference type="CDD" id="cd19499">
    <property type="entry name" value="RecA-like_ClpB_Hsp104-like"/>
    <property type="match status" value="1"/>
</dbReference>
<feature type="transmembrane region" description="Helical" evidence="5">
    <location>
        <begin position="35"/>
        <end position="54"/>
    </location>
</feature>
<evidence type="ECO:0000313" key="9">
    <source>
        <dbReference type="Proteomes" id="UP000178820"/>
    </source>
</evidence>
<dbReference type="InterPro" id="IPR003959">
    <property type="entry name" value="ATPase_AAA_core"/>
</dbReference>
<dbReference type="Pfam" id="PF00004">
    <property type="entry name" value="AAA"/>
    <property type="match status" value="1"/>
</dbReference>
<evidence type="ECO:0000256" key="2">
    <source>
        <dbReference type="ARBA" id="ARBA00022741"/>
    </source>
</evidence>
<dbReference type="InterPro" id="IPR019489">
    <property type="entry name" value="Clp_ATPase_C"/>
</dbReference>
<evidence type="ECO:0000313" key="8">
    <source>
        <dbReference type="EMBL" id="OGZ68434.1"/>
    </source>
</evidence>
<keyword evidence="3" id="KW-0067">ATP-binding</keyword>
<dbReference type="SUPFAM" id="SSF81923">
    <property type="entry name" value="Double Clp-N motif"/>
    <property type="match status" value="1"/>
</dbReference>
<evidence type="ECO:0000259" key="6">
    <source>
        <dbReference type="SMART" id="SM00382"/>
    </source>
</evidence>
<evidence type="ECO:0000256" key="3">
    <source>
        <dbReference type="ARBA" id="ARBA00022840"/>
    </source>
</evidence>
<dbReference type="SMART" id="SM01086">
    <property type="entry name" value="ClpB_D2-small"/>
    <property type="match status" value="1"/>
</dbReference>
<dbReference type="PANTHER" id="PTHR11638:SF18">
    <property type="entry name" value="HEAT SHOCK PROTEIN 104"/>
    <property type="match status" value="1"/>
</dbReference>
<dbReference type="AlphaFoldDB" id="A0A1G2I0V3"/>
<keyword evidence="4" id="KW-0143">Chaperone</keyword>
<evidence type="ECO:0000256" key="4">
    <source>
        <dbReference type="ARBA" id="ARBA00023186"/>
    </source>
</evidence>
<keyword evidence="1" id="KW-0677">Repeat</keyword>
<dbReference type="SUPFAM" id="SSF52540">
    <property type="entry name" value="P-loop containing nucleoside triphosphate hydrolases"/>
    <property type="match status" value="2"/>
</dbReference>
<dbReference type="GO" id="GO:0005524">
    <property type="term" value="F:ATP binding"/>
    <property type="evidence" value="ECO:0007669"/>
    <property type="project" value="UniProtKB-KW"/>
</dbReference>
<evidence type="ECO:0000259" key="7">
    <source>
        <dbReference type="SMART" id="SM01086"/>
    </source>
</evidence>
<gene>
    <name evidence="8" type="ORF">A3D44_00635</name>
</gene>
<dbReference type="SMART" id="SM00382">
    <property type="entry name" value="AAA"/>
    <property type="match status" value="2"/>
</dbReference>
<keyword evidence="5" id="KW-0812">Transmembrane</keyword>
<protein>
    <recommendedName>
        <fullName evidence="10">Clp R domain-containing protein</fullName>
    </recommendedName>
</protein>
<dbReference type="CDD" id="cd00009">
    <property type="entry name" value="AAA"/>
    <property type="match status" value="1"/>
</dbReference>
<dbReference type="Proteomes" id="UP000178820">
    <property type="component" value="Unassembled WGS sequence"/>
</dbReference>